<dbReference type="InterPro" id="IPR008942">
    <property type="entry name" value="ENTH_VHS"/>
</dbReference>
<dbReference type="Gene3D" id="1.20.1410.10">
    <property type="entry name" value="I/LWEQ domain"/>
    <property type="match status" value="1"/>
</dbReference>
<dbReference type="Pfam" id="PF01608">
    <property type="entry name" value="I_LWEQ"/>
    <property type="match status" value="1"/>
</dbReference>
<dbReference type="Gene3D" id="6.10.250.920">
    <property type="match status" value="2"/>
</dbReference>
<dbReference type="SUPFAM" id="SSF48464">
    <property type="entry name" value="ENTH/VHS domain"/>
    <property type="match status" value="1"/>
</dbReference>
<dbReference type="PROSITE" id="PS50945">
    <property type="entry name" value="I_LWEQ"/>
    <property type="match status" value="1"/>
</dbReference>
<keyword evidence="5 7" id="KW-0175">Coiled coil</keyword>
<accession>A0AAD5AWU6</accession>
<dbReference type="InterPro" id="IPR030224">
    <property type="entry name" value="Sla2_fam"/>
</dbReference>
<feature type="domain" description="I/LWEQ" evidence="9">
    <location>
        <begin position="853"/>
        <end position="1093"/>
    </location>
</feature>
<keyword evidence="3" id="KW-0963">Cytoplasm</keyword>
<evidence type="ECO:0000313" key="10">
    <source>
        <dbReference type="EMBL" id="KAI5624408.1"/>
    </source>
</evidence>
<reference evidence="10" key="1">
    <citation type="submission" date="2018-07" db="EMBL/GenBank/DDBJ databases">
        <title>Comparative genomics of catfishes provides insights into carnivory and benthic adaptation.</title>
        <authorList>
            <person name="Zhang Y."/>
            <person name="Wang D."/>
            <person name="Peng Z."/>
            <person name="Zheng S."/>
            <person name="Shao F."/>
            <person name="Tao W."/>
        </authorList>
    </citation>
    <scope>NUCLEOTIDE SEQUENCE</scope>
    <source>
        <strain evidence="10">Chongqing</strain>
    </source>
</reference>
<dbReference type="PANTHER" id="PTHR10407:SF10">
    <property type="entry name" value="HUNTINGTIN-INTERACTING PROTEIN 1-RELATED PROTEIN"/>
    <property type="match status" value="1"/>
</dbReference>
<dbReference type="Gene3D" id="1.20.5.1700">
    <property type="match status" value="1"/>
</dbReference>
<feature type="coiled-coil region" evidence="7">
    <location>
        <begin position="460"/>
        <end position="701"/>
    </location>
</feature>
<dbReference type="InterPro" id="IPR032422">
    <property type="entry name" value="HIP1_clath-bd"/>
</dbReference>
<feature type="domain" description="ENTH" evidence="8">
    <location>
        <begin position="19"/>
        <end position="147"/>
    </location>
</feature>
<evidence type="ECO:0000256" key="3">
    <source>
        <dbReference type="ARBA" id="ARBA00022490"/>
    </source>
</evidence>
<dbReference type="GO" id="GO:0007015">
    <property type="term" value="P:actin filament organization"/>
    <property type="evidence" value="ECO:0007669"/>
    <property type="project" value="TreeGrafter"/>
</dbReference>
<dbReference type="InterPro" id="IPR002558">
    <property type="entry name" value="ILWEQ_dom"/>
</dbReference>
<feature type="coiled-coil region" evidence="7">
    <location>
        <begin position="1"/>
        <end position="29"/>
    </location>
</feature>
<evidence type="ECO:0000259" key="9">
    <source>
        <dbReference type="PROSITE" id="PS50945"/>
    </source>
</evidence>
<dbReference type="PROSITE" id="PS50942">
    <property type="entry name" value="ENTH"/>
    <property type="match status" value="1"/>
</dbReference>
<evidence type="ECO:0000259" key="8">
    <source>
        <dbReference type="PROSITE" id="PS50942"/>
    </source>
</evidence>
<evidence type="ECO:0000256" key="6">
    <source>
        <dbReference type="ARBA" id="ARBA00023203"/>
    </source>
</evidence>
<dbReference type="AlphaFoldDB" id="A0AAD5AWU6"/>
<evidence type="ECO:0000256" key="4">
    <source>
        <dbReference type="ARBA" id="ARBA00022583"/>
    </source>
</evidence>
<dbReference type="FunFam" id="1.20.5.1700:FF:000002">
    <property type="entry name" value="Huntingtin interacting protein 1"/>
    <property type="match status" value="1"/>
</dbReference>
<dbReference type="InterPro" id="IPR013809">
    <property type="entry name" value="ENTH"/>
</dbReference>
<dbReference type="Gene3D" id="1.25.40.90">
    <property type="match status" value="1"/>
</dbReference>
<evidence type="ECO:0000256" key="2">
    <source>
        <dbReference type="ARBA" id="ARBA00010135"/>
    </source>
</evidence>
<evidence type="ECO:0000256" key="7">
    <source>
        <dbReference type="SAM" id="Coils"/>
    </source>
</evidence>
<dbReference type="GO" id="GO:0080025">
    <property type="term" value="F:phosphatidylinositol-3,5-bisphosphate binding"/>
    <property type="evidence" value="ECO:0007669"/>
    <property type="project" value="TreeGrafter"/>
</dbReference>
<comment type="similarity">
    <text evidence="2">Belongs to the SLA2 family.</text>
</comment>
<organism evidence="10 11">
    <name type="scientific">Silurus asotus</name>
    <name type="common">Amur catfish</name>
    <name type="synonym">Parasilurus asotus</name>
    <dbReference type="NCBI Taxonomy" id="30991"/>
    <lineage>
        <taxon>Eukaryota</taxon>
        <taxon>Metazoa</taxon>
        <taxon>Chordata</taxon>
        <taxon>Craniata</taxon>
        <taxon>Vertebrata</taxon>
        <taxon>Euteleostomi</taxon>
        <taxon>Actinopterygii</taxon>
        <taxon>Neopterygii</taxon>
        <taxon>Teleostei</taxon>
        <taxon>Ostariophysi</taxon>
        <taxon>Siluriformes</taxon>
        <taxon>Siluridae</taxon>
        <taxon>Silurus</taxon>
    </lineage>
</organism>
<feature type="coiled-coil region" evidence="7">
    <location>
        <begin position="1060"/>
        <end position="1089"/>
    </location>
</feature>
<dbReference type="Proteomes" id="UP001205998">
    <property type="component" value="Unassembled WGS sequence"/>
</dbReference>
<dbReference type="GO" id="GO:0030136">
    <property type="term" value="C:clathrin-coated vesicle"/>
    <property type="evidence" value="ECO:0007669"/>
    <property type="project" value="TreeGrafter"/>
</dbReference>
<sequence length="1093" mass="123799">MSKEKSEKKDKSEKALAAEKEQFVKLQLQSISKCITSTEAPLKTKYSRNILLGTHWENGAVVFWSHAVSLPLASNAILSWKFCHMVHILLRDGHPNTLRDSRGHVPNIRQMGTLWGSLHDRYGHIVALYAKFLCLKIDFHCKHKVIPPNLEAPEEVLERAIAVDINEVFETTGEVLDYMDAALILQETVFGQLESNNTSSTSAVGQCRLAPLVLLLQDCSPLYHFLVKLLFKLHSRIPMDALLGHRERFRNHLSLFYEKARSIEFFKTIIQIPDFPDSPPNFLRAASLADYVKPVVVHNQLPEDDDTESQLDVGEGYPMFYNFNQYDPTKDVPIQREKEVDPFRKELEAMTPEVQMFKAEAQRAVLHLKDQVNKLEAELEDQRTHKQMAMVENEQLRMEMEALRTQTAVAASMQASVDDGRVQTAQIHFTRLKEKHAELVTRHADLMRKNTDMVKQMVSTQQVQEELVKARQQMTEELEKLKQENSMKEQQMELDKLKRELELKRAEALSVQSALQSKEAVGDQLSSVLVGLQVEKETLMRSLKEQEAELAKLRQAAQLHQITLQQERDKYQREIDSLKRQLQEKLQQEQEQHLEISQLKRELEEKRAELTSAQNTIHSRETAGGQLSSVLVGLQAQKETLMHSVKEQEAELASLRQSAHLHQITLQQERDKSQKEMISLQTQLQAKLSRESELQEKLKEEQFCLLQCAVVEAEGIILDALAKVDDPMHLRCVCTPEYLINRAETTLVSIDKMKQSHAGYLRNQDDASGLLRSVTQFSHLAADTIVNGAAASHSAPTDQADRLTDNCRDCATHCLQFLKELKLKATLQRADPSAIRYTVQRILNQATDLRRNDADVQKAELADMVDKEMTATSTAIEDAVLRMEEILNQARRDTSGLKLEVNQSILGSCSDLMKAIHMLVTAATDLQKDIVESGRGAGSVKDFYAKNSCWTEGLISASKTVGWGATQMVDSADKVVTDRGKYEELIVCSHEIAASTAQLVAASKVKADRGNKKLNTLLQASRHVNDMAAVVVTSTKAGQMQIENKDPMDFSGMSLIKLKTEEMETQVKVLELENQLSNERQRLGELRKKHYDL</sequence>
<dbReference type="SUPFAM" id="SSF109885">
    <property type="entry name" value="I/LWEQ domain"/>
    <property type="match status" value="1"/>
</dbReference>
<evidence type="ECO:0000313" key="11">
    <source>
        <dbReference type="Proteomes" id="UP001205998"/>
    </source>
</evidence>
<gene>
    <name evidence="10" type="ORF">C0J50_15930</name>
</gene>
<dbReference type="InterPro" id="IPR035964">
    <property type="entry name" value="I/LWEQ_dom_sf"/>
</dbReference>
<dbReference type="FunFam" id="1.25.40.90:FF:000012">
    <property type="entry name" value="Huntingtin interacting protein 1-related"/>
    <property type="match status" value="1"/>
</dbReference>
<dbReference type="GO" id="GO:0006897">
    <property type="term" value="P:endocytosis"/>
    <property type="evidence" value="ECO:0007669"/>
    <property type="project" value="UniProtKB-KW"/>
</dbReference>
<evidence type="ECO:0000256" key="5">
    <source>
        <dbReference type="ARBA" id="ARBA00023054"/>
    </source>
</evidence>
<comment type="subcellular location">
    <subcellularLocation>
        <location evidence="1">Cytoplasm</location>
    </subcellularLocation>
</comment>
<dbReference type="GO" id="GO:0043325">
    <property type="term" value="F:phosphatidylinositol-3,4-bisphosphate binding"/>
    <property type="evidence" value="ECO:0007669"/>
    <property type="project" value="TreeGrafter"/>
</dbReference>
<dbReference type="Pfam" id="PF16515">
    <property type="entry name" value="HIP1_clath_bdg"/>
    <property type="match status" value="2"/>
</dbReference>
<protein>
    <submittedName>
        <fullName evidence="10">Huntingtin-interacting protein 1-related protein</fullName>
    </submittedName>
</protein>
<keyword evidence="6" id="KW-0009">Actin-binding</keyword>
<comment type="caution">
    <text evidence="10">The sequence shown here is derived from an EMBL/GenBank/DDBJ whole genome shotgun (WGS) entry which is preliminary data.</text>
</comment>
<dbReference type="GO" id="GO:0048268">
    <property type="term" value="P:clathrin coat assembly"/>
    <property type="evidence" value="ECO:0007669"/>
    <property type="project" value="TreeGrafter"/>
</dbReference>
<feature type="non-terminal residue" evidence="10">
    <location>
        <position position="1"/>
    </location>
</feature>
<dbReference type="PANTHER" id="PTHR10407">
    <property type="entry name" value="HUNTINGTIN INTERACTING PROTEIN 1"/>
    <property type="match status" value="1"/>
</dbReference>
<dbReference type="InterPro" id="IPR011417">
    <property type="entry name" value="ANTH_dom"/>
</dbReference>
<proteinExistence type="inferred from homology"/>
<dbReference type="GO" id="GO:0032051">
    <property type="term" value="F:clathrin light chain binding"/>
    <property type="evidence" value="ECO:0007669"/>
    <property type="project" value="TreeGrafter"/>
</dbReference>
<keyword evidence="4" id="KW-0254">Endocytosis</keyword>
<dbReference type="GO" id="GO:0035615">
    <property type="term" value="F:clathrin adaptor activity"/>
    <property type="evidence" value="ECO:0007669"/>
    <property type="project" value="TreeGrafter"/>
</dbReference>
<dbReference type="GO" id="GO:0030864">
    <property type="term" value="C:cortical actin cytoskeleton"/>
    <property type="evidence" value="ECO:0007669"/>
    <property type="project" value="TreeGrafter"/>
</dbReference>
<dbReference type="Pfam" id="PF07651">
    <property type="entry name" value="ANTH"/>
    <property type="match status" value="1"/>
</dbReference>
<dbReference type="FunFam" id="1.20.1410.10:FF:000006">
    <property type="entry name" value="Huntingtin interacting protein"/>
    <property type="match status" value="1"/>
</dbReference>
<feature type="coiled-coil region" evidence="7">
    <location>
        <begin position="358"/>
        <end position="406"/>
    </location>
</feature>
<dbReference type="SMART" id="SM00273">
    <property type="entry name" value="ENTH"/>
    <property type="match status" value="1"/>
</dbReference>
<name>A0AAD5AWU6_SILAS</name>
<evidence type="ECO:0000256" key="1">
    <source>
        <dbReference type="ARBA" id="ARBA00004496"/>
    </source>
</evidence>
<keyword evidence="11" id="KW-1185">Reference proteome</keyword>
<dbReference type="SMART" id="SM00307">
    <property type="entry name" value="ILWEQ"/>
    <property type="match status" value="1"/>
</dbReference>
<dbReference type="EMBL" id="MU551584">
    <property type="protein sequence ID" value="KAI5624408.1"/>
    <property type="molecule type" value="Genomic_DNA"/>
</dbReference>
<dbReference type="GO" id="GO:0051015">
    <property type="term" value="F:actin filament binding"/>
    <property type="evidence" value="ECO:0007669"/>
    <property type="project" value="TreeGrafter"/>
</dbReference>